<proteinExistence type="predicted"/>
<dbReference type="InterPro" id="IPR005064">
    <property type="entry name" value="BUG"/>
</dbReference>
<dbReference type="EMBL" id="JAANIU010014433">
    <property type="protein sequence ID" value="KAG1529659.1"/>
    <property type="molecule type" value="Genomic_DNA"/>
</dbReference>
<dbReference type="Proteomes" id="UP000740926">
    <property type="component" value="Unassembled WGS sequence"/>
</dbReference>
<dbReference type="PANTHER" id="PTHR42928">
    <property type="entry name" value="TRICARBOXYLATE-BINDING PROTEIN"/>
    <property type="match status" value="1"/>
</dbReference>
<comment type="caution">
    <text evidence="1">The sequence shown here is derived from an EMBL/GenBank/DDBJ whole genome shotgun (WGS) entry which is preliminary data.</text>
</comment>
<protein>
    <submittedName>
        <fullName evidence="1">Uncharacterized protein</fullName>
    </submittedName>
</protein>
<gene>
    <name evidence="1" type="ORF">G6F50_017852</name>
</gene>
<keyword evidence="2" id="KW-1185">Reference proteome</keyword>
<name>A0A9P6XPA9_9FUNG</name>
<dbReference type="Gene3D" id="3.40.190.10">
    <property type="entry name" value="Periplasmic binding protein-like II"/>
    <property type="match status" value="1"/>
</dbReference>
<dbReference type="AlphaFoldDB" id="A0A9P6XPA9"/>
<evidence type="ECO:0000313" key="1">
    <source>
        <dbReference type="EMBL" id="KAG1529659.1"/>
    </source>
</evidence>
<dbReference type="PANTHER" id="PTHR42928:SF5">
    <property type="entry name" value="BLR1237 PROTEIN"/>
    <property type="match status" value="1"/>
</dbReference>
<dbReference type="Pfam" id="PF03401">
    <property type="entry name" value="TctC"/>
    <property type="match status" value="1"/>
</dbReference>
<reference evidence="1 2" key="1">
    <citation type="journal article" date="2020" name="Microb. Genom.">
        <title>Genetic diversity of clinical and environmental Mucorales isolates obtained from an investigation of mucormycosis cases among solid organ transplant recipients.</title>
        <authorList>
            <person name="Nguyen M.H."/>
            <person name="Kaul D."/>
            <person name="Muto C."/>
            <person name="Cheng S.J."/>
            <person name="Richter R.A."/>
            <person name="Bruno V.M."/>
            <person name="Liu G."/>
            <person name="Beyhan S."/>
            <person name="Sundermann A.J."/>
            <person name="Mounaud S."/>
            <person name="Pasculle A.W."/>
            <person name="Nierman W.C."/>
            <person name="Driscoll E."/>
            <person name="Cumbie R."/>
            <person name="Clancy C.J."/>
            <person name="Dupont C.L."/>
        </authorList>
    </citation>
    <scope>NUCLEOTIDE SEQUENCE [LARGE SCALE GENOMIC DNA]</scope>
    <source>
        <strain evidence="1 2">GL24</strain>
    </source>
</reference>
<organism evidence="1 2">
    <name type="scientific">Rhizopus delemar</name>
    <dbReference type="NCBI Taxonomy" id="936053"/>
    <lineage>
        <taxon>Eukaryota</taxon>
        <taxon>Fungi</taxon>
        <taxon>Fungi incertae sedis</taxon>
        <taxon>Mucoromycota</taxon>
        <taxon>Mucoromycotina</taxon>
        <taxon>Mucoromycetes</taxon>
        <taxon>Mucorales</taxon>
        <taxon>Mucorineae</taxon>
        <taxon>Rhizopodaceae</taxon>
        <taxon>Rhizopus</taxon>
    </lineage>
</organism>
<evidence type="ECO:0000313" key="2">
    <source>
        <dbReference type="Proteomes" id="UP000740926"/>
    </source>
</evidence>
<accession>A0A9P6XPA9</accession>
<sequence>MFKYLTGADVLHIPYKGSGPAVSDLLAGQVDMMLDTGSLAQVQAGALRALAVASRQRLPALPDVPTFDEAGVPKIG</sequence>